<proteinExistence type="predicted"/>
<keyword evidence="1" id="KW-0732">Signal</keyword>
<reference evidence="2 3" key="1">
    <citation type="journal article" date="2022" name="bioRxiv">
        <title>Ecology and evolution of chlamydial symbionts of arthropods.</title>
        <authorList>
            <person name="Halter T."/>
            <person name="Koestlbacher S."/>
            <person name="Collingro A."/>
            <person name="Sixt B.S."/>
            <person name="Toenshoff E.R."/>
            <person name="Hendrickx F."/>
            <person name="Kostanjsek R."/>
            <person name="Horn M."/>
        </authorList>
    </citation>
    <scope>NUCLEOTIDE SEQUENCE [LARGE SCALE GENOMIC DNA]</scope>
    <source>
        <strain evidence="2">W744xW776</strain>
    </source>
</reference>
<feature type="signal peptide" evidence="1">
    <location>
        <begin position="1"/>
        <end position="22"/>
    </location>
</feature>
<dbReference type="RefSeq" id="WP_215216915.1">
    <property type="nucleotide sequence ID" value="NZ_CP075587.1"/>
</dbReference>
<dbReference type="Proteomes" id="UP000826014">
    <property type="component" value="Chromosome"/>
</dbReference>
<dbReference type="SUPFAM" id="SSF82185">
    <property type="entry name" value="Histone H3 K4-specific methyltransferase SET7/9 N-terminal domain"/>
    <property type="match status" value="2"/>
</dbReference>
<name>A0ABX8V3B3_9BACT</name>
<dbReference type="InterPro" id="IPR011652">
    <property type="entry name" value="MORN_2"/>
</dbReference>
<evidence type="ECO:0000313" key="2">
    <source>
        <dbReference type="EMBL" id="QYF48057.1"/>
    </source>
</evidence>
<protein>
    <submittedName>
        <fullName evidence="2">MORN repeat variant</fullName>
    </submittedName>
</protein>
<dbReference type="EMBL" id="CP075587">
    <property type="protein sequence ID" value="QYF48057.1"/>
    <property type="molecule type" value="Genomic_DNA"/>
</dbReference>
<dbReference type="Pfam" id="PF07661">
    <property type="entry name" value="MORN_2"/>
    <property type="match status" value="2"/>
</dbReference>
<evidence type="ECO:0000256" key="1">
    <source>
        <dbReference type="SAM" id="SignalP"/>
    </source>
</evidence>
<accession>A0ABX8V3B3</accession>
<organism evidence="2 3">
    <name type="scientific">Candidatus Rhabdochlamydia oedothoracis</name>
    <dbReference type="NCBI Taxonomy" id="2720720"/>
    <lineage>
        <taxon>Bacteria</taxon>
        <taxon>Pseudomonadati</taxon>
        <taxon>Chlamydiota</taxon>
        <taxon>Chlamydiia</taxon>
        <taxon>Parachlamydiales</taxon>
        <taxon>Candidatus Rhabdochlamydiaceae</taxon>
        <taxon>Candidatus Rhabdochlamydia</taxon>
    </lineage>
</organism>
<feature type="chain" id="PRO_5047507027" evidence="1">
    <location>
        <begin position="23"/>
        <end position="429"/>
    </location>
</feature>
<dbReference type="Gene3D" id="2.20.110.10">
    <property type="entry name" value="Histone H3 K4-specific methyltransferase SET7/9 N-terminal domain"/>
    <property type="match status" value="1"/>
</dbReference>
<dbReference type="Gene3D" id="3.90.930.1">
    <property type="match status" value="1"/>
</dbReference>
<sequence>MKKKTLCIIALIVCSGCGFSFRSDPNTIVSLQIIDRNGFAETISNQDRLSNYQNIDFLQPQPYQKVLRVYKRTDLGKSSSIVTSYHDNGQIWHHLEVIDGRAHGLYQEYYSNGELKIDAFVIEGVADIHNLAQASWIFDKKSTVRNERGQLIAEIFYDKGLLHTPSIYYYPEGPIKKIIPYQQGLIEGYLEEFDFDGNILQKLAYHKGEKEGLSVGYWNKEQLQFSELYEKNHLMEATYFDSNGKKIAEIYNGSGQKAEFIEGRLHQLITFSESVAEGEVKVFNPNQSLHATYSIKDQKKYGEEKIYYNGSLENPQIKLCLYWDDDMIQGMVKTWYPSGKPESQREFNQNKRHGTSVAWYENGDVMLIEEYDRDLLITGSYFKPKDDTPISQIEQGKGTANLYTSNGIFLRKISYEKGKPKIDEEPLLR</sequence>
<keyword evidence="3" id="KW-1185">Reference proteome</keyword>
<gene>
    <name evidence="2" type="ORF">RHABOEDO_000148</name>
</gene>
<evidence type="ECO:0000313" key="3">
    <source>
        <dbReference type="Proteomes" id="UP000826014"/>
    </source>
</evidence>